<dbReference type="InterPro" id="IPR036291">
    <property type="entry name" value="NAD(P)-bd_dom_sf"/>
</dbReference>
<dbReference type="PRINTS" id="PR00081">
    <property type="entry name" value="GDHRDH"/>
</dbReference>
<dbReference type="CDD" id="cd05233">
    <property type="entry name" value="SDR_c"/>
    <property type="match status" value="1"/>
</dbReference>
<dbReference type="AlphaFoldDB" id="A0A6J4M5I0"/>
<gene>
    <name evidence="4" type="ORF">AVDCRST_MAG90-2415</name>
</gene>
<dbReference type="SUPFAM" id="SSF51735">
    <property type="entry name" value="NAD(P)-binding Rossmann-fold domains"/>
    <property type="match status" value="1"/>
</dbReference>
<name>A0A6J4M5I0_9HYPH</name>
<dbReference type="Pfam" id="PF13561">
    <property type="entry name" value="adh_short_C2"/>
    <property type="match status" value="1"/>
</dbReference>
<evidence type="ECO:0000256" key="1">
    <source>
        <dbReference type="ARBA" id="ARBA00006484"/>
    </source>
</evidence>
<proteinExistence type="inferred from homology"/>
<protein>
    <submittedName>
        <fullName evidence="4">Dehydrogenases with different specificities (Related to short-chain alcohol dehydrogenases)</fullName>
    </submittedName>
</protein>
<dbReference type="InterPro" id="IPR057326">
    <property type="entry name" value="KR_dom"/>
</dbReference>
<dbReference type="EMBL" id="CADCUC010000484">
    <property type="protein sequence ID" value="CAA9350788.1"/>
    <property type="molecule type" value="Genomic_DNA"/>
</dbReference>
<dbReference type="SMART" id="SM00822">
    <property type="entry name" value="PKS_KR"/>
    <property type="match status" value="1"/>
</dbReference>
<evidence type="ECO:0000256" key="2">
    <source>
        <dbReference type="ARBA" id="ARBA00023002"/>
    </source>
</evidence>
<keyword evidence="2" id="KW-0560">Oxidoreductase</keyword>
<evidence type="ECO:0000313" key="4">
    <source>
        <dbReference type="EMBL" id="CAA9350788.1"/>
    </source>
</evidence>
<dbReference type="GO" id="GO:0016491">
    <property type="term" value="F:oxidoreductase activity"/>
    <property type="evidence" value="ECO:0007669"/>
    <property type="project" value="UniProtKB-KW"/>
</dbReference>
<comment type="similarity">
    <text evidence="1">Belongs to the short-chain dehydrogenases/reductases (SDR) family.</text>
</comment>
<dbReference type="PANTHER" id="PTHR43639:SF1">
    <property type="entry name" value="SHORT-CHAIN DEHYDROGENASE_REDUCTASE FAMILY PROTEIN"/>
    <property type="match status" value="1"/>
</dbReference>
<sequence length="255" mass="25810">MPRPLTILITGAASGIGAATAKRLARPGVNLLLTARAADETARARLAGVAAICSAMGAEVTTEAVDLARAKAGEALVAAAVGQFGGLDQIVSNAGFAQQTGVRDARRGDLAFSVEVIAGAFLELLGHAAPHLEGSPCASVVAVSSFVAHRFEGARPFAPSAAAKAALEALVRTAAAELGPQGVTVNAVAPGYTRKDRDRDSALRAEAWTEAAKSIPLRRVAEPDDIAGVIAFLLGPEARYVTGQVIAVDGGLTLG</sequence>
<feature type="domain" description="Ketoreductase" evidence="3">
    <location>
        <begin position="5"/>
        <end position="211"/>
    </location>
</feature>
<dbReference type="Gene3D" id="3.40.50.720">
    <property type="entry name" value="NAD(P)-binding Rossmann-like Domain"/>
    <property type="match status" value="1"/>
</dbReference>
<accession>A0A6J4M5I0</accession>
<organism evidence="4">
    <name type="scientific">uncultured Microvirga sp</name>
    <dbReference type="NCBI Taxonomy" id="412392"/>
    <lineage>
        <taxon>Bacteria</taxon>
        <taxon>Pseudomonadati</taxon>
        <taxon>Pseudomonadota</taxon>
        <taxon>Alphaproteobacteria</taxon>
        <taxon>Hyphomicrobiales</taxon>
        <taxon>Methylobacteriaceae</taxon>
        <taxon>Microvirga</taxon>
        <taxon>environmental samples</taxon>
    </lineage>
</organism>
<dbReference type="InterPro" id="IPR002347">
    <property type="entry name" value="SDR_fam"/>
</dbReference>
<evidence type="ECO:0000259" key="3">
    <source>
        <dbReference type="SMART" id="SM00822"/>
    </source>
</evidence>
<dbReference type="PANTHER" id="PTHR43639">
    <property type="entry name" value="OXIDOREDUCTASE, SHORT-CHAIN DEHYDROGENASE/REDUCTASE FAMILY (AFU_ORTHOLOGUE AFUA_5G02870)"/>
    <property type="match status" value="1"/>
</dbReference>
<reference evidence="4" key="1">
    <citation type="submission" date="2020-02" db="EMBL/GenBank/DDBJ databases">
        <authorList>
            <person name="Meier V. D."/>
        </authorList>
    </citation>
    <scope>NUCLEOTIDE SEQUENCE</scope>
    <source>
        <strain evidence="4">AVDCRST_MAG90</strain>
    </source>
</reference>